<dbReference type="AlphaFoldDB" id="A0ABD1ZLQ3"/>
<feature type="transmembrane region" description="Helical" evidence="1">
    <location>
        <begin position="12"/>
        <end position="31"/>
    </location>
</feature>
<evidence type="ECO:0000313" key="2">
    <source>
        <dbReference type="EMBL" id="KAL2652379.1"/>
    </source>
</evidence>
<keyword evidence="1" id="KW-0472">Membrane</keyword>
<proteinExistence type="predicted"/>
<keyword evidence="1" id="KW-0812">Transmembrane</keyword>
<protein>
    <recommendedName>
        <fullName evidence="4">Transmembrane protein</fullName>
    </recommendedName>
</protein>
<feature type="transmembrane region" description="Helical" evidence="1">
    <location>
        <begin position="43"/>
        <end position="67"/>
    </location>
</feature>
<keyword evidence="3" id="KW-1185">Reference proteome</keyword>
<evidence type="ECO:0000256" key="1">
    <source>
        <dbReference type="SAM" id="Phobius"/>
    </source>
</evidence>
<gene>
    <name evidence="2" type="ORF">R1flu_020507</name>
</gene>
<sequence>MAPPGRKFDTLRESTCFFIIYFALFSLSVNSHLAGSKARQCRFTIGCSHVGTSSLCYFVVVLVLWNLNHRLDRTVMVQMNEDLRFQVPYMPTNLTSVMGTPLEDFGESNADLSYRDMRF</sequence>
<evidence type="ECO:0000313" key="3">
    <source>
        <dbReference type="Proteomes" id="UP001605036"/>
    </source>
</evidence>
<comment type="caution">
    <text evidence="2">The sequence shown here is derived from an EMBL/GenBank/DDBJ whole genome shotgun (WGS) entry which is preliminary data.</text>
</comment>
<name>A0ABD1ZLQ3_9MARC</name>
<evidence type="ECO:0008006" key="4">
    <source>
        <dbReference type="Google" id="ProtNLM"/>
    </source>
</evidence>
<reference evidence="2 3" key="1">
    <citation type="submission" date="2024-09" db="EMBL/GenBank/DDBJ databases">
        <title>Chromosome-scale assembly of Riccia fluitans.</title>
        <authorList>
            <person name="Paukszto L."/>
            <person name="Sawicki J."/>
            <person name="Karawczyk K."/>
            <person name="Piernik-Szablinska J."/>
            <person name="Szczecinska M."/>
            <person name="Mazdziarz M."/>
        </authorList>
    </citation>
    <scope>NUCLEOTIDE SEQUENCE [LARGE SCALE GENOMIC DNA]</scope>
    <source>
        <strain evidence="2">Rf_01</strain>
        <tissue evidence="2">Aerial parts of the thallus</tissue>
    </source>
</reference>
<organism evidence="2 3">
    <name type="scientific">Riccia fluitans</name>
    <dbReference type="NCBI Taxonomy" id="41844"/>
    <lineage>
        <taxon>Eukaryota</taxon>
        <taxon>Viridiplantae</taxon>
        <taxon>Streptophyta</taxon>
        <taxon>Embryophyta</taxon>
        <taxon>Marchantiophyta</taxon>
        <taxon>Marchantiopsida</taxon>
        <taxon>Marchantiidae</taxon>
        <taxon>Marchantiales</taxon>
        <taxon>Ricciaceae</taxon>
        <taxon>Riccia</taxon>
    </lineage>
</organism>
<keyword evidence="1" id="KW-1133">Transmembrane helix</keyword>
<dbReference type="Proteomes" id="UP001605036">
    <property type="component" value="Unassembled WGS sequence"/>
</dbReference>
<dbReference type="EMBL" id="JBHFFA010000001">
    <property type="protein sequence ID" value="KAL2652379.1"/>
    <property type="molecule type" value="Genomic_DNA"/>
</dbReference>
<accession>A0ABD1ZLQ3</accession>